<evidence type="ECO:0000256" key="4">
    <source>
        <dbReference type="ARBA" id="ARBA00023014"/>
    </source>
</evidence>
<dbReference type="InterPro" id="IPR006656">
    <property type="entry name" value="Mopterin_OxRdtase"/>
</dbReference>
<gene>
    <name evidence="6" type="ORF">UFOPK4275_00820</name>
</gene>
<organism evidence="6">
    <name type="scientific">freshwater metagenome</name>
    <dbReference type="NCBI Taxonomy" id="449393"/>
    <lineage>
        <taxon>unclassified sequences</taxon>
        <taxon>metagenomes</taxon>
        <taxon>ecological metagenomes</taxon>
    </lineage>
</organism>
<dbReference type="SMART" id="SM00926">
    <property type="entry name" value="Molybdop_Fe4S4"/>
    <property type="match status" value="1"/>
</dbReference>
<keyword evidence="2" id="KW-0479">Metal-binding</keyword>
<evidence type="ECO:0000313" key="6">
    <source>
        <dbReference type="EMBL" id="CAB5050388.1"/>
    </source>
</evidence>
<accession>A0A6J7TDG7</accession>
<dbReference type="Gene3D" id="3.40.50.740">
    <property type="match status" value="1"/>
</dbReference>
<dbReference type="AlphaFoldDB" id="A0A6J7TDG7"/>
<dbReference type="Pfam" id="PF01568">
    <property type="entry name" value="Molydop_binding"/>
    <property type="match status" value="1"/>
</dbReference>
<dbReference type="GO" id="GO:0016491">
    <property type="term" value="F:oxidoreductase activity"/>
    <property type="evidence" value="ECO:0007669"/>
    <property type="project" value="InterPro"/>
</dbReference>
<dbReference type="Gene3D" id="2.20.25.90">
    <property type="entry name" value="ADC-like domains"/>
    <property type="match status" value="1"/>
</dbReference>
<reference evidence="6" key="1">
    <citation type="submission" date="2020-05" db="EMBL/GenBank/DDBJ databases">
        <authorList>
            <person name="Chiriac C."/>
            <person name="Salcher M."/>
            <person name="Ghai R."/>
            <person name="Kavagutti S V."/>
        </authorList>
    </citation>
    <scope>NUCLEOTIDE SEQUENCE</scope>
</reference>
<dbReference type="PANTHER" id="PTHR43742:SF6">
    <property type="entry name" value="OXIDOREDUCTASE YYAE-RELATED"/>
    <property type="match status" value="1"/>
</dbReference>
<sequence length="716" mass="77352">MIETRETFCRFCHAACPLHVDVEINSTGARTQEVVVAVRGIMEDPLFEGYTCIKGRQLADQHHAPDRLRNPLQRSDDGSFVEVTSKSALDDIAHRLQAIIAAHGPRAVATYTGTGAFQNSISMPVTQAFHSGIGSPSFYTSITIDQPAHLTSRLRMGAWEAGWQNFRDADVLLAIGYNPLVSSYAPAGGLQGTNPFVRLRRAKERGMKLIVIDPRRSELASFADLWLPVKPGEDPTLLAGLINVILQESLHDKDFCDRWVDQLDDLRSAVTPFSPEMVATRCEVEAADVLTAARMFAAGPRGTAGTGTGPNMAAHSTLMEHLALTLNAICGRVNREGDVLESGNFLYPGDTRRAQVIAPSDPAPGTPHRVRGLKGMPGEMLTNALAEEILEPGEGKVRCLFVCGGNPVVAFPDQLKTIAAMKDLELLVVIDHRMTPTAELAHYVIPPRLELERADVPTVMDRRFASAYVSYTPAVLQADGDLLSEWEVFAGLAQRLGTPIPLPGGDLPLDGSADDDMVLDFSFAKSRLPMSEIRAKRSTIHEELAIKVVAADSDASARFVVAPPDVVEEIAVVLTESTGAEVIDGFDATKFPFRLISRRLKHVLNSLGREIPGLARVGTTNAAYMNPLDMRDLSLSDGELVRITSPSGEVVGVAEGSDTIKRGVISMSHSWGGSITDEDVRLHGTPTNRLCTVESGRDPINGMAIQSAIPIAVTKV</sequence>
<dbReference type="Pfam" id="PF04879">
    <property type="entry name" value="Molybdop_Fe4S4"/>
    <property type="match status" value="1"/>
</dbReference>
<dbReference type="Pfam" id="PF00384">
    <property type="entry name" value="Molybdopterin"/>
    <property type="match status" value="1"/>
</dbReference>
<dbReference type="Gene3D" id="2.40.40.20">
    <property type="match status" value="1"/>
</dbReference>
<dbReference type="GO" id="GO:0043546">
    <property type="term" value="F:molybdopterin cofactor binding"/>
    <property type="evidence" value="ECO:0007669"/>
    <property type="project" value="InterPro"/>
</dbReference>
<keyword evidence="4" id="KW-0411">Iron-sulfur</keyword>
<dbReference type="InterPro" id="IPR006963">
    <property type="entry name" value="Mopterin_OxRdtase_4Fe-4S_dom"/>
</dbReference>
<protein>
    <submittedName>
        <fullName evidence="6">Unannotated protein</fullName>
    </submittedName>
</protein>
<dbReference type="InterPro" id="IPR006657">
    <property type="entry name" value="MoPterin_dinucl-bd_dom"/>
</dbReference>
<dbReference type="SUPFAM" id="SSF53706">
    <property type="entry name" value="Formate dehydrogenase/DMSO reductase, domains 1-3"/>
    <property type="match status" value="1"/>
</dbReference>
<dbReference type="GO" id="GO:0051536">
    <property type="term" value="F:iron-sulfur cluster binding"/>
    <property type="evidence" value="ECO:0007669"/>
    <property type="project" value="UniProtKB-KW"/>
</dbReference>
<keyword evidence="3" id="KW-0408">Iron</keyword>
<evidence type="ECO:0000256" key="2">
    <source>
        <dbReference type="ARBA" id="ARBA00022723"/>
    </source>
</evidence>
<dbReference type="SUPFAM" id="SSF50692">
    <property type="entry name" value="ADC-like"/>
    <property type="match status" value="1"/>
</dbReference>
<dbReference type="Gene3D" id="3.40.228.10">
    <property type="entry name" value="Dimethylsulfoxide Reductase, domain 2"/>
    <property type="match status" value="1"/>
</dbReference>
<dbReference type="EMBL" id="CAFBQJ010000138">
    <property type="protein sequence ID" value="CAB5050388.1"/>
    <property type="molecule type" value="Genomic_DNA"/>
</dbReference>
<proteinExistence type="inferred from homology"/>
<feature type="domain" description="4Fe-4S Mo/W bis-MGD-type" evidence="5">
    <location>
        <begin position="2"/>
        <end position="66"/>
    </location>
</feature>
<name>A0A6J7TDG7_9ZZZZ</name>
<dbReference type="InterPro" id="IPR050612">
    <property type="entry name" value="Prok_Mopterin_Oxidored"/>
</dbReference>
<evidence type="ECO:0000256" key="3">
    <source>
        <dbReference type="ARBA" id="ARBA00023004"/>
    </source>
</evidence>
<dbReference type="GO" id="GO:0046872">
    <property type="term" value="F:metal ion binding"/>
    <property type="evidence" value="ECO:0007669"/>
    <property type="project" value="UniProtKB-KW"/>
</dbReference>
<dbReference type="PANTHER" id="PTHR43742">
    <property type="entry name" value="TRIMETHYLAMINE-N-OXIDE REDUCTASE"/>
    <property type="match status" value="1"/>
</dbReference>
<evidence type="ECO:0000259" key="5">
    <source>
        <dbReference type="PROSITE" id="PS51669"/>
    </source>
</evidence>
<evidence type="ECO:0000256" key="1">
    <source>
        <dbReference type="ARBA" id="ARBA00010312"/>
    </source>
</evidence>
<comment type="similarity">
    <text evidence="1">Belongs to the prokaryotic molybdopterin-containing oxidoreductase family.</text>
</comment>
<dbReference type="InterPro" id="IPR009010">
    <property type="entry name" value="Asp_de-COase-like_dom_sf"/>
</dbReference>
<dbReference type="PROSITE" id="PS51669">
    <property type="entry name" value="4FE4S_MOW_BIS_MGD"/>
    <property type="match status" value="1"/>
</dbReference>